<sequence length="80" mass="9107">MAVVISAQKSIFRRDLKPSDAFVAVLQQYSVSPQRQTVALAVKEISIAMPPRLHEDTRDEWEETLQALLDIARNNFLDPQ</sequence>
<gene>
    <name evidence="1" type="ORF">M408DRAFT_327869</name>
</gene>
<dbReference type="EMBL" id="KN824283">
    <property type="protein sequence ID" value="KIM30954.1"/>
    <property type="molecule type" value="Genomic_DNA"/>
</dbReference>
<keyword evidence="2" id="KW-1185">Reference proteome</keyword>
<protein>
    <submittedName>
        <fullName evidence="1">Uncharacterized protein</fullName>
    </submittedName>
</protein>
<dbReference type="AlphaFoldDB" id="A0A0C3BFL3"/>
<dbReference type="Proteomes" id="UP000054097">
    <property type="component" value="Unassembled WGS sequence"/>
</dbReference>
<evidence type="ECO:0000313" key="1">
    <source>
        <dbReference type="EMBL" id="KIM30954.1"/>
    </source>
</evidence>
<evidence type="ECO:0000313" key="2">
    <source>
        <dbReference type="Proteomes" id="UP000054097"/>
    </source>
</evidence>
<proteinExistence type="predicted"/>
<accession>A0A0C3BFL3</accession>
<reference evidence="2" key="2">
    <citation type="submission" date="2015-01" db="EMBL/GenBank/DDBJ databases">
        <title>Evolutionary Origins and Diversification of the Mycorrhizal Mutualists.</title>
        <authorList>
            <consortium name="DOE Joint Genome Institute"/>
            <consortium name="Mycorrhizal Genomics Consortium"/>
            <person name="Kohler A."/>
            <person name="Kuo A."/>
            <person name="Nagy L.G."/>
            <person name="Floudas D."/>
            <person name="Copeland A."/>
            <person name="Barry K.W."/>
            <person name="Cichocki N."/>
            <person name="Veneault-Fourrey C."/>
            <person name="LaButti K."/>
            <person name="Lindquist E.A."/>
            <person name="Lipzen A."/>
            <person name="Lundell T."/>
            <person name="Morin E."/>
            <person name="Murat C."/>
            <person name="Riley R."/>
            <person name="Ohm R."/>
            <person name="Sun H."/>
            <person name="Tunlid A."/>
            <person name="Henrissat B."/>
            <person name="Grigoriev I.V."/>
            <person name="Hibbett D.S."/>
            <person name="Martin F."/>
        </authorList>
    </citation>
    <scope>NUCLEOTIDE SEQUENCE [LARGE SCALE GENOMIC DNA]</scope>
    <source>
        <strain evidence="2">MAFF 305830</strain>
    </source>
</reference>
<organism evidence="1 2">
    <name type="scientific">Serendipita vermifera MAFF 305830</name>
    <dbReference type="NCBI Taxonomy" id="933852"/>
    <lineage>
        <taxon>Eukaryota</taxon>
        <taxon>Fungi</taxon>
        <taxon>Dikarya</taxon>
        <taxon>Basidiomycota</taxon>
        <taxon>Agaricomycotina</taxon>
        <taxon>Agaricomycetes</taxon>
        <taxon>Sebacinales</taxon>
        <taxon>Serendipitaceae</taxon>
        <taxon>Serendipita</taxon>
    </lineage>
</organism>
<reference evidence="1 2" key="1">
    <citation type="submission" date="2014-04" db="EMBL/GenBank/DDBJ databases">
        <authorList>
            <consortium name="DOE Joint Genome Institute"/>
            <person name="Kuo A."/>
            <person name="Zuccaro A."/>
            <person name="Kohler A."/>
            <person name="Nagy L.G."/>
            <person name="Floudas D."/>
            <person name="Copeland A."/>
            <person name="Barry K.W."/>
            <person name="Cichocki N."/>
            <person name="Veneault-Fourrey C."/>
            <person name="LaButti K."/>
            <person name="Lindquist E.A."/>
            <person name="Lipzen A."/>
            <person name="Lundell T."/>
            <person name="Morin E."/>
            <person name="Murat C."/>
            <person name="Sun H."/>
            <person name="Tunlid A."/>
            <person name="Henrissat B."/>
            <person name="Grigoriev I.V."/>
            <person name="Hibbett D.S."/>
            <person name="Martin F."/>
            <person name="Nordberg H.P."/>
            <person name="Cantor M.N."/>
            <person name="Hua S.X."/>
        </authorList>
    </citation>
    <scope>NUCLEOTIDE SEQUENCE [LARGE SCALE GENOMIC DNA]</scope>
    <source>
        <strain evidence="1 2">MAFF 305830</strain>
    </source>
</reference>
<dbReference type="HOGENOM" id="CLU_2321817_0_0_1"/>
<name>A0A0C3BFL3_SERVB</name>